<gene>
    <name evidence="1" type="ordered locus">MCP_0235</name>
</gene>
<dbReference type="CAZy" id="GT4">
    <property type="family name" value="Glycosyltransferase Family 4"/>
</dbReference>
<name>D1YV35_METPS</name>
<reference evidence="1 2" key="1">
    <citation type="journal article" date="2007" name="Appl. Environ. Microbiol.">
        <title>Isolation of key methanogens for global methane emission from rice paddy fields: a novel isolate affiliated with the clone cluster rice cluster I.</title>
        <authorList>
            <person name="Sakai S."/>
            <person name="Imachi H."/>
            <person name="Sekiguchi Y."/>
            <person name="Ohashi A."/>
            <person name="Harada H."/>
            <person name="Kamagata Y."/>
        </authorList>
    </citation>
    <scope>NUCLEOTIDE SEQUENCE [LARGE SCALE GENOMIC DNA]</scope>
    <source>
        <strain evidence="2">DSM 17711 / JCM 13418 / NBRC 101707 / SANAE</strain>
    </source>
</reference>
<dbReference type="PANTHER" id="PTHR45947">
    <property type="entry name" value="SULFOQUINOVOSYL TRANSFERASE SQD2"/>
    <property type="match status" value="1"/>
</dbReference>
<accession>D1YV35</accession>
<dbReference type="GO" id="GO:0016757">
    <property type="term" value="F:glycosyltransferase activity"/>
    <property type="evidence" value="ECO:0007669"/>
    <property type="project" value="TreeGrafter"/>
</dbReference>
<reference evidence="1 2" key="2">
    <citation type="journal article" date="2008" name="Int. J. Syst. Evol. Microbiol.">
        <title>Methanocella paludicola gen. nov., sp. nov., a methane-producing archaeon, the first isolate of the lineage 'Rice Cluster I', and proposal of the new archaeal order Methanocellales ord. nov.</title>
        <authorList>
            <person name="Sakai S."/>
            <person name="Imachi H."/>
            <person name="Hanada S."/>
            <person name="Ohashi A."/>
            <person name="Harada H."/>
            <person name="Kamagata Y."/>
        </authorList>
    </citation>
    <scope>NUCLEOTIDE SEQUENCE [LARGE SCALE GENOMIC DNA]</scope>
    <source>
        <strain evidence="2">DSM 17711 / JCM 13418 / NBRC 101707 / SANAE</strain>
    </source>
</reference>
<dbReference type="KEGG" id="mpd:MCP_0235"/>
<dbReference type="EMBL" id="AP011532">
    <property type="protein sequence ID" value="BAI60307.1"/>
    <property type="molecule type" value="Genomic_DNA"/>
</dbReference>
<reference evidence="2" key="3">
    <citation type="journal article" date="2011" name="PLoS ONE">
        <title>Genome sequence of a mesophilic hydrogenotrophic methanogen Methanocella paludicola, the first cultivated representative of the order Methanocellales.</title>
        <authorList>
            <person name="Sakai S."/>
            <person name="Takaki Y."/>
            <person name="Shimamura S."/>
            <person name="Sekine M."/>
            <person name="Tajima T."/>
            <person name="Kosugi H."/>
            <person name="Ichikawa N."/>
            <person name="Tasumi E."/>
            <person name="Hiraki A.T."/>
            <person name="Shimizu A."/>
            <person name="Kato Y."/>
            <person name="Nishiko R."/>
            <person name="Mori K."/>
            <person name="Fujita N."/>
            <person name="Imachi H."/>
            <person name="Takai K."/>
        </authorList>
    </citation>
    <scope>NUCLEOTIDE SEQUENCE [LARGE SCALE GENOMIC DNA]</scope>
    <source>
        <strain evidence="2">DSM 17711 / JCM 13418 / NBRC 101707 / SANAE</strain>
    </source>
</reference>
<dbReference type="RefSeq" id="WP_012898987.1">
    <property type="nucleotide sequence ID" value="NC_013665.1"/>
</dbReference>
<keyword evidence="2" id="KW-1185">Reference proteome</keyword>
<evidence type="ECO:0008006" key="3">
    <source>
        <dbReference type="Google" id="ProtNLM"/>
    </source>
</evidence>
<protein>
    <recommendedName>
        <fullName evidence="3">Glycosyltransferase</fullName>
    </recommendedName>
</protein>
<dbReference type="OrthoDB" id="132546at2157"/>
<dbReference type="Gene3D" id="3.40.50.2000">
    <property type="entry name" value="Glycogen Phosphorylase B"/>
    <property type="match status" value="1"/>
</dbReference>
<sequence>MDASRTDIVCFSDIFWDFVWQRHQSLLTRFPEGWNILFVEPTSLVVLLKEPRRLLARKHGNITVISSPALPLTDKVSILRPVNDIFIWCWLKAMFLKHNITRPVLLYYAPRFSSLIGRLGERLATYDCADDRMAFSREPHWMGPYVENLFKKSGIVFVTSESLRKKALGYRSDNVHLIGNGVDAGLFEKAWGDVPVPDDIKWLKKPIIGYFGVIDEWMDIDLIVRMASAYPEASIVLVGPALIGPEGLQKLKSLPNVYLPGQKPHDALPGYLKAFDVCIIPFRINELTKSVNPVKLYEYLAGGKNVVTITMAEVEKYDGTIYIARDHDDFIRKTADALRNKPDADRMKAVVSENTWDSKAKAMVEIIQRSIDTHG</sequence>
<proteinExistence type="predicted"/>
<organism evidence="1 2">
    <name type="scientific">Methanocella paludicola (strain DSM 17711 / JCM 13418 / NBRC 101707 / SANAE)</name>
    <dbReference type="NCBI Taxonomy" id="304371"/>
    <lineage>
        <taxon>Archaea</taxon>
        <taxon>Methanobacteriati</taxon>
        <taxon>Methanobacteriota</taxon>
        <taxon>Stenosarchaea group</taxon>
        <taxon>Methanomicrobia</taxon>
        <taxon>Methanocellales</taxon>
        <taxon>Methanocellaceae</taxon>
        <taxon>Methanocella</taxon>
    </lineage>
</organism>
<dbReference type="Proteomes" id="UP000001882">
    <property type="component" value="Chromosome"/>
</dbReference>
<dbReference type="Pfam" id="PF13692">
    <property type="entry name" value="Glyco_trans_1_4"/>
    <property type="match status" value="1"/>
</dbReference>
<dbReference type="GeneID" id="8680369"/>
<dbReference type="AlphaFoldDB" id="D1YV35"/>
<dbReference type="InterPro" id="IPR050194">
    <property type="entry name" value="Glycosyltransferase_grp1"/>
</dbReference>
<evidence type="ECO:0000313" key="1">
    <source>
        <dbReference type="EMBL" id="BAI60307.1"/>
    </source>
</evidence>
<dbReference type="SUPFAM" id="SSF53756">
    <property type="entry name" value="UDP-Glycosyltransferase/glycogen phosphorylase"/>
    <property type="match status" value="1"/>
</dbReference>
<dbReference type="eggNOG" id="arCOG01409">
    <property type="taxonomic scope" value="Archaea"/>
</dbReference>
<evidence type="ECO:0000313" key="2">
    <source>
        <dbReference type="Proteomes" id="UP000001882"/>
    </source>
</evidence>
<dbReference type="PANTHER" id="PTHR45947:SF3">
    <property type="entry name" value="SULFOQUINOVOSYL TRANSFERASE SQD2"/>
    <property type="match status" value="1"/>
</dbReference>
<dbReference type="InParanoid" id="D1YV35"/>
<dbReference type="STRING" id="304371.MCP_0235"/>